<dbReference type="Gene3D" id="2.40.10.10">
    <property type="entry name" value="Trypsin-like serine proteases"/>
    <property type="match status" value="2"/>
</dbReference>
<dbReference type="AlphaFoldDB" id="A0AAV5C8J7"/>
<gene>
    <name evidence="1" type="primary">ga11246</name>
    <name evidence="1" type="ORF">PR202_ga11246</name>
</gene>
<dbReference type="Gene3D" id="2.30.42.10">
    <property type="match status" value="1"/>
</dbReference>
<dbReference type="EMBL" id="BQKI01000005">
    <property type="protein sequence ID" value="GJM94586.1"/>
    <property type="molecule type" value="Genomic_DNA"/>
</dbReference>
<dbReference type="SUPFAM" id="SSF50156">
    <property type="entry name" value="PDZ domain-like"/>
    <property type="match status" value="1"/>
</dbReference>
<dbReference type="InterPro" id="IPR036034">
    <property type="entry name" value="PDZ_sf"/>
</dbReference>
<dbReference type="Proteomes" id="UP001054889">
    <property type="component" value="Unassembled WGS sequence"/>
</dbReference>
<dbReference type="Pfam" id="PF13365">
    <property type="entry name" value="Trypsin_2"/>
    <property type="match status" value="1"/>
</dbReference>
<organism evidence="1 2">
    <name type="scientific">Eleusine coracana subsp. coracana</name>
    <dbReference type="NCBI Taxonomy" id="191504"/>
    <lineage>
        <taxon>Eukaryota</taxon>
        <taxon>Viridiplantae</taxon>
        <taxon>Streptophyta</taxon>
        <taxon>Embryophyta</taxon>
        <taxon>Tracheophyta</taxon>
        <taxon>Spermatophyta</taxon>
        <taxon>Magnoliopsida</taxon>
        <taxon>Liliopsida</taxon>
        <taxon>Poales</taxon>
        <taxon>Poaceae</taxon>
        <taxon>PACMAD clade</taxon>
        <taxon>Chloridoideae</taxon>
        <taxon>Cynodonteae</taxon>
        <taxon>Eleusininae</taxon>
        <taxon>Eleusine</taxon>
    </lineage>
</organism>
<dbReference type="PANTHER" id="PTHR47389">
    <property type="entry name" value="OS09G0436400 PROTEIN"/>
    <property type="match status" value="1"/>
</dbReference>
<dbReference type="InterPro" id="IPR043504">
    <property type="entry name" value="Peptidase_S1_PA_chymotrypsin"/>
</dbReference>
<evidence type="ECO:0000313" key="2">
    <source>
        <dbReference type="Proteomes" id="UP001054889"/>
    </source>
</evidence>
<evidence type="ECO:0000313" key="1">
    <source>
        <dbReference type="EMBL" id="GJM94586.1"/>
    </source>
</evidence>
<dbReference type="InterPro" id="IPR009003">
    <property type="entry name" value="Peptidase_S1_PA"/>
</dbReference>
<reference evidence="1" key="1">
    <citation type="journal article" date="2018" name="DNA Res.">
        <title>Multiple hybrid de novo genome assembly of finger millet, an orphan allotetraploid crop.</title>
        <authorList>
            <person name="Hatakeyama M."/>
            <person name="Aluri S."/>
            <person name="Balachadran M.T."/>
            <person name="Sivarajan S.R."/>
            <person name="Patrignani A."/>
            <person name="Gruter S."/>
            <person name="Poveda L."/>
            <person name="Shimizu-Inatsugi R."/>
            <person name="Baeten J."/>
            <person name="Francoijs K.J."/>
            <person name="Nataraja K.N."/>
            <person name="Reddy Y.A.N."/>
            <person name="Phadnis S."/>
            <person name="Ravikumar R.L."/>
            <person name="Schlapbach R."/>
            <person name="Sreeman S.M."/>
            <person name="Shimizu K.K."/>
        </authorList>
    </citation>
    <scope>NUCLEOTIDE SEQUENCE</scope>
</reference>
<name>A0AAV5C8J7_ELECO</name>
<evidence type="ECO:0008006" key="3">
    <source>
        <dbReference type="Google" id="ProtNLM"/>
    </source>
</evidence>
<keyword evidence="2" id="KW-1185">Reference proteome</keyword>
<protein>
    <recommendedName>
        <fullName evidence="3">PDZ domain-containing protein</fullName>
    </recommendedName>
</protein>
<dbReference type="PANTHER" id="PTHR47389:SF5">
    <property type="entry name" value="OS09G0436700 PROTEIN"/>
    <property type="match status" value="1"/>
</dbReference>
<proteinExistence type="predicted"/>
<comment type="caution">
    <text evidence="1">The sequence shown here is derived from an EMBL/GenBank/DDBJ whole genome shotgun (WGS) entry which is preliminary data.</text>
</comment>
<reference evidence="1" key="2">
    <citation type="submission" date="2021-12" db="EMBL/GenBank/DDBJ databases">
        <title>Resequencing data analysis of finger millet.</title>
        <authorList>
            <person name="Hatakeyama M."/>
            <person name="Aluri S."/>
            <person name="Balachadran M.T."/>
            <person name="Sivarajan S.R."/>
            <person name="Poveda L."/>
            <person name="Shimizu-Inatsugi R."/>
            <person name="Schlapbach R."/>
            <person name="Sreeman S.M."/>
            <person name="Shimizu K.K."/>
        </authorList>
    </citation>
    <scope>NUCLEOTIDE SEQUENCE</scope>
</reference>
<dbReference type="SUPFAM" id="SSF50494">
    <property type="entry name" value="Trypsin-like serine proteases"/>
    <property type="match status" value="1"/>
</dbReference>
<accession>A0AAV5C8J7</accession>
<sequence>MFGSLVHAHLLDKNDIIATAQLIHYHKHYNFALFKIKMDVVPQIPSLSNEIKYGQKIFVLGRDENQYLMVDDGSVLHKGPTSFNRHHTMFTSCTLNECCLGGPVIEVNGQFLGMISRPGMKFIPSVIILRCLHMLKKFNCIPRLHTGMKFSAIRFLDPVHREKIIRKCNVHVGLIVTEVFEGSIAEKVGIRNGDIVESWNNELVSTTFEVFVVQISLCFL</sequence>